<feature type="transmembrane region" description="Helical" evidence="1">
    <location>
        <begin position="42"/>
        <end position="71"/>
    </location>
</feature>
<dbReference type="Proteomes" id="UP001302349">
    <property type="component" value="Chromosome"/>
</dbReference>
<evidence type="ECO:0000313" key="2">
    <source>
        <dbReference type="EMBL" id="WOK06418.1"/>
    </source>
</evidence>
<name>A0ABZ0IN06_9BACT</name>
<keyword evidence="3" id="KW-1185">Reference proteome</keyword>
<accession>A0ABZ0IN06</accession>
<evidence type="ECO:0000256" key="1">
    <source>
        <dbReference type="SAM" id="Phobius"/>
    </source>
</evidence>
<sequence>MANTSLPFDLQKLVARHGYIYEDLNTIQVFRSKASFSKYANLALIFIGIFLLIGGLFSPIFFLLGFGVLLVPLIKYIQRKRFVFDFKKGTFELKGSLFGGKNIYPFREITAIEVNYDVSEGDVSAFSNNQKQHNYRIYVRASNNKEHELFFISEKEFNPIDSVAALRYTISNWIKPGS</sequence>
<evidence type="ECO:0000313" key="3">
    <source>
        <dbReference type="Proteomes" id="UP001302349"/>
    </source>
</evidence>
<dbReference type="RefSeq" id="WP_317489142.1">
    <property type="nucleotide sequence ID" value="NZ_CP136051.1"/>
</dbReference>
<proteinExistence type="predicted"/>
<protein>
    <recommendedName>
        <fullName evidence="4">YcxB-like protein domain-containing protein</fullName>
    </recommendedName>
</protein>
<gene>
    <name evidence="2" type="ORF">RT717_25415</name>
</gene>
<evidence type="ECO:0008006" key="4">
    <source>
        <dbReference type="Google" id="ProtNLM"/>
    </source>
</evidence>
<keyword evidence="1" id="KW-0812">Transmembrane</keyword>
<dbReference type="EMBL" id="CP136051">
    <property type="protein sequence ID" value="WOK06418.1"/>
    <property type="molecule type" value="Genomic_DNA"/>
</dbReference>
<organism evidence="2 3">
    <name type="scientific">Imperialibacter roseus</name>
    <dbReference type="NCBI Taxonomy" id="1324217"/>
    <lineage>
        <taxon>Bacteria</taxon>
        <taxon>Pseudomonadati</taxon>
        <taxon>Bacteroidota</taxon>
        <taxon>Cytophagia</taxon>
        <taxon>Cytophagales</taxon>
        <taxon>Flammeovirgaceae</taxon>
        <taxon>Imperialibacter</taxon>
    </lineage>
</organism>
<keyword evidence="1" id="KW-0472">Membrane</keyword>
<keyword evidence="1" id="KW-1133">Transmembrane helix</keyword>
<reference evidence="2 3" key="1">
    <citation type="journal article" date="2023" name="Microbiol. Resour. Announc.">
        <title>Complete Genome Sequence of Imperialibacter roseus strain P4T.</title>
        <authorList>
            <person name="Tizabi D.R."/>
            <person name="Bachvaroff T."/>
            <person name="Hill R.T."/>
        </authorList>
    </citation>
    <scope>NUCLEOTIDE SEQUENCE [LARGE SCALE GENOMIC DNA]</scope>
    <source>
        <strain evidence="2 3">P4T</strain>
    </source>
</reference>